<organism evidence="1 2">
    <name type="scientific">Cynara cardunculus var. scolymus</name>
    <name type="common">Globe artichoke</name>
    <name type="synonym">Cynara scolymus</name>
    <dbReference type="NCBI Taxonomy" id="59895"/>
    <lineage>
        <taxon>Eukaryota</taxon>
        <taxon>Viridiplantae</taxon>
        <taxon>Streptophyta</taxon>
        <taxon>Embryophyta</taxon>
        <taxon>Tracheophyta</taxon>
        <taxon>Spermatophyta</taxon>
        <taxon>Magnoliopsida</taxon>
        <taxon>eudicotyledons</taxon>
        <taxon>Gunneridae</taxon>
        <taxon>Pentapetalae</taxon>
        <taxon>asterids</taxon>
        <taxon>campanulids</taxon>
        <taxon>Asterales</taxon>
        <taxon>Asteraceae</taxon>
        <taxon>Carduoideae</taxon>
        <taxon>Cardueae</taxon>
        <taxon>Carduinae</taxon>
        <taxon>Cynara</taxon>
    </lineage>
</organism>
<sequence length="33" mass="3853">MMQKIFGMQFQPFLIQLRSSSGLMNHLPIDVML</sequence>
<name>A0A103XIU9_CYNCS</name>
<proteinExistence type="predicted"/>
<dbReference type="Gramene" id="KVH91472">
    <property type="protein sequence ID" value="KVH91472"/>
    <property type="gene ID" value="Ccrd_006505"/>
</dbReference>
<keyword evidence="2" id="KW-1185">Reference proteome</keyword>
<evidence type="ECO:0000313" key="2">
    <source>
        <dbReference type="Proteomes" id="UP000243975"/>
    </source>
</evidence>
<evidence type="ECO:0000313" key="1">
    <source>
        <dbReference type="EMBL" id="KVH91472.1"/>
    </source>
</evidence>
<reference evidence="1 2" key="1">
    <citation type="journal article" date="2016" name="Sci. Rep.">
        <title>The genome sequence of the outbreeding globe artichoke constructed de novo incorporating a phase-aware low-pass sequencing strategy of F1 progeny.</title>
        <authorList>
            <person name="Scaglione D."/>
            <person name="Reyes-Chin-Wo S."/>
            <person name="Acquadro A."/>
            <person name="Froenicke L."/>
            <person name="Portis E."/>
            <person name="Beitel C."/>
            <person name="Tirone M."/>
            <person name="Mauro R."/>
            <person name="Lo Monaco A."/>
            <person name="Mauromicale G."/>
            <person name="Faccioli P."/>
            <person name="Cattivelli L."/>
            <person name="Rieseberg L."/>
            <person name="Michelmore R."/>
            <person name="Lanteri S."/>
        </authorList>
    </citation>
    <scope>NUCLEOTIDE SEQUENCE [LARGE SCALE GENOMIC DNA]</scope>
    <source>
        <strain evidence="1">2C</strain>
    </source>
</reference>
<dbReference type="AlphaFoldDB" id="A0A103XIU9"/>
<dbReference type="EMBL" id="LEKV01004958">
    <property type="protein sequence ID" value="KVH91472.1"/>
    <property type="molecule type" value="Genomic_DNA"/>
</dbReference>
<comment type="caution">
    <text evidence="1">The sequence shown here is derived from an EMBL/GenBank/DDBJ whole genome shotgun (WGS) entry which is preliminary data.</text>
</comment>
<gene>
    <name evidence="1" type="ORF">Ccrd_006505</name>
</gene>
<protein>
    <submittedName>
        <fullName evidence="1">Uncharacterized protein</fullName>
    </submittedName>
</protein>
<dbReference type="Proteomes" id="UP000243975">
    <property type="component" value="Unassembled WGS sequence"/>
</dbReference>
<accession>A0A103XIU9</accession>